<dbReference type="Proteomes" id="UP000094285">
    <property type="component" value="Unassembled WGS sequence"/>
</dbReference>
<protein>
    <submittedName>
        <fullName evidence="1">Uncharacterized protein</fullName>
    </submittedName>
</protein>
<reference evidence="2" key="1">
    <citation type="submission" date="2016-05" db="EMBL/GenBank/DDBJ databases">
        <title>Comparative genomics of biotechnologically important yeasts.</title>
        <authorList>
            <consortium name="DOE Joint Genome Institute"/>
            <person name="Riley R."/>
            <person name="Haridas S."/>
            <person name="Wolfe K.H."/>
            <person name="Lopes M.R."/>
            <person name="Hittinger C.T."/>
            <person name="Goker M."/>
            <person name="Salamov A."/>
            <person name="Wisecaver J."/>
            <person name="Long T.M."/>
            <person name="Aerts A.L."/>
            <person name="Barry K."/>
            <person name="Choi C."/>
            <person name="Clum A."/>
            <person name="Coughlan A.Y."/>
            <person name="Deshpande S."/>
            <person name="Douglass A.P."/>
            <person name="Hanson S.J."/>
            <person name="Klenk H.-P."/>
            <person name="Labutti K."/>
            <person name="Lapidus A."/>
            <person name="Lindquist E."/>
            <person name="Lipzen A."/>
            <person name="Meier-Kolthoff J.P."/>
            <person name="Ohm R.A."/>
            <person name="Otillar R.P."/>
            <person name="Pangilinan J."/>
            <person name="Peng Y."/>
            <person name="Rokas A."/>
            <person name="Rosa C.A."/>
            <person name="Scheuner C."/>
            <person name="Sibirny A.A."/>
            <person name="Slot J.C."/>
            <person name="Stielow J.B."/>
            <person name="Sun H."/>
            <person name="Kurtzman C.P."/>
            <person name="Blackwell M."/>
            <person name="Grigoriev I.V."/>
            <person name="Jeffries T.W."/>
        </authorList>
    </citation>
    <scope>NUCLEOTIDE SEQUENCE [LARGE SCALE GENOMIC DNA]</scope>
    <source>
        <strain evidence="2">NRRL Y-17324</strain>
    </source>
</reference>
<dbReference type="RefSeq" id="XP_020065006.1">
    <property type="nucleotide sequence ID" value="XM_020206742.1"/>
</dbReference>
<proteinExistence type="predicted"/>
<accession>A0A1E4SK56</accession>
<evidence type="ECO:0000313" key="1">
    <source>
        <dbReference type="EMBL" id="ODV79884.1"/>
    </source>
</evidence>
<evidence type="ECO:0000313" key="2">
    <source>
        <dbReference type="Proteomes" id="UP000094285"/>
    </source>
</evidence>
<organism evidence="1 2">
    <name type="scientific">Suhomyces tanzawaensis NRRL Y-17324</name>
    <dbReference type="NCBI Taxonomy" id="984487"/>
    <lineage>
        <taxon>Eukaryota</taxon>
        <taxon>Fungi</taxon>
        <taxon>Dikarya</taxon>
        <taxon>Ascomycota</taxon>
        <taxon>Saccharomycotina</taxon>
        <taxon>Pichiomycetes</taxon>
        <taxon>Debaryomycetaceae</taxon>
        <taxon>Suhomyces</taxon>
    </lineage>
</organism>
<dbReference type="AlphaFoldDB" id="A0A1E4SK56"/>
<sequence>MSDDGLWAGNQRLKYASPLGVSRWPRSGTLIANTSGHLQQEKVMGFFANPHYWARYLRIDHTHQKSPLASTIPQVVRATERYSGRTSVFLHTVCPKRSSAAGPTIKLSDPSVPPTGAAVSSAVIWGPFWVPTQWGRLLPRILLLLQRGALLSAVGAITPPL</sequence>
<dbReference type="EMBL" id="KV453911">
    <property type="protein sequence ID" value="ODV79884.1"/>
    <property type="molecule type" value="Genomic_DNA"/>
</dbReference>
<dbReference type="GeneID" id="30980879"/>
<name>A0A1E4SK56_9ASCO</name>
<keyword evidence="2" id="KW-1185">Reference proteome</keyword>
<gene>
    <name evidence="1" type="ORF">CANTADRAFT_218074</name>
</gene>